<protein>
    <submittedName>
        <fullName evidence="3">Alpha/beta hydrolase</fullName>
    </submittedName>
</protein>
<reference evidence="3 4" key="1">
    <citation type="submission" date="2022-03" db="EMBL/GenBank/DDBJ databases">
        <title>Parabacteroides sp. nov. isolated from swine feces.</title>
        <authorList>
            <person name="Bak J.E."/>
        </authorList>
    </citation>
    <scope>NUCLEOTIDE SEQUENCE [LARGE SCALE GENOMIC DNA]</scope>
    <source>
        <strain evidence="3 4">AGMB00274</strain>
    </source>
</reference>
<proteinExistence type="predicted"/>
<dbReference type="RefSeq" id="WP_243325607.1">
    <property type="nucleotide sequence ID" value="NZ_JAKZMM010000030.1"/>
</dbReference>
<keyword evidence="1 3" id="KW-0378">Hydrolase</keyword>
<name>A0ABT0C2Q0_9BACT</name>
<dbReference type="SUPFAM" id="SSF53474">
    <property type="entry name" value="alpha/beta-Hydrolases"/>
    <property type="match status" value="1"/>
</dbReference>
<accession>A0ABT0C2Q0</accession>
<dbReference type="InterPro" id="IPR049492">
    <property type="entry name" value="BD-FAE-like_dom"/>
</dbReference>
<dbReference type="PANTHER" id="PTHR48081:SF6">
    <property type="entry name" value="PEPTIDASE S9 PROLYL OLIGOPEPTIDASE CATALYTIC DOMAIN-CONTAINING PROTEIN"/>
    <property type="match status" value="1"/>
</dbReference>
<evidence type="ECO:0000313" key="3">
    <source>
        <dbReference type="EMBL" id="MCJ2381299.1"/>
    </source>
</evidence>
<dbReference type="GO" id="GO:0016787">
    <property type="term" value="F:hydrolase activity"/>
    <property type="evidence" value="ECO:0007669"/>
    <property type="project" value="UniProtKB-KW"/>
</dbReference>
<keyword evidence="4" id="KW-1185">Reference proteome</keyword>
<comment type="caution">
    <text evidence="3">The sequence shown here is derived from an EMBL/GenBank/DDBJ whole genome shotgun (WGS) entry which is preliminary data.</text>
</comment>
<dbReference type="EMBL" id="JAKZMM010000030">
    <property type="protein sequence ID" value="MCJ2381299.1"/>
    <property type="molecule type" value="Genomic_DNA"/>
</dbReference>
<evidence type="ECO:0000313" key="4">
    <source>
        <dbReference type="Proteomes" id="UP001165444"/>
    </source>
</evidence>
<gene>
    <name evidence="3" type="ORF">MUN53_11875</name>
</gene>
<sequence length="293" mass="32243">MDMKKLVLLLSGILMLNIVGAQEKKVVLFPNGAPGEKTKLTEKSDATGAQVGGLNVIRMTDVGSPEITIYPANKDVASGAAMVVCPGGAYNILAYDLEGTEVCEWLNELGVTAVLLKYRVPRREGRPKHEAPLQDVQRAISYVRAYSEELEIDPDRIGVMGFSAGAHLSVMASTAFNQRSYPAMDEVDKVSCRPDYCLLVYPAYLSGDNFGLAPEIKVTKDVPPTLIIQAEDDKSFIDSSLFYYYALKQAEVPAWMHLYSVGGHGYGLRDTGCMVNEWPNRAEDWFQEIGVFD</sequence>
<feature type="domain" description="BD-FAE-like" evidence="2">
    <location>
        <begin position="70"/>
        <end position="180"/>
    </location>
</feature>
<dbReference type="PANTHER" id="PTHR48081">
    <property type="entry name" value="AB HYDROLASE SUPERFAMILY PROTEIN C4A8.06C"/>
    <property type="match status" value="1"/>
</dbReference>
<dbReference type="Proteomes" id="UP001165444">
    <property type="component" value="Unassembled WGS sequence"/>
</dbReference>
<dbReference type="Pfam" id="PF20434">
    <property type="entry name" value="BD-FAE"/>
    <property type="match status" value="1"/>
</dbReference>
<dbReference type="InterPro" id="IPR050300">
    <property type="entry name" value="GDXG_lipolytic_enzyme"/>
</dbReference>
<dbReference type="InterPro" id="IPR029058">
    <property type="entry name" value="AB_hydrolase_fold"/>
</dbReference>
<evidence type="ECO:0000256" key="1">
    <source>
        <dbReference type="ARBA" id="ARBA00022801"/>
    </source>
</evidence>
<dbReference type="Gene3D" id="3.40.50.1820">
    <property type="entry name" value="alpha/beta hydrolase"/>
    <property type="match status" value="1"/>
</dbReference>
<organism evidence="3 4">
    <name type="scientific">Parabacteroides faecalis</name>
    <dbReference type="NCBI Taxonomy" id="2924040"/>
    <lineage>
        <taxon>Bacteria</taxon>
        <taxon>Pseudomonadati</taxon>
        <taxon>Bacteroidota</taxon>
        <taxon>Bacteroidia</taxon>
        <taxon>Bacteroidales</taxon>
        <taxon>Tannerellaceae</taxon>
        <taxon>Parabacteroides</taxon>
    </lineage>
</organism>
<evidence type="ECO:0000259" key="2">
    <source>
        <dbReference type="Pfam" id="PF20434"/>
    </source>
</evidence>